<dbReference type="Gene3D" id="3.40.830.10">
    <property type="entry name" value="LigB-like"/>
    <property type="match status" value="1"/>
</dbReference>
<dbReference type="PANTHER" id="PTHR30096:SF0">
    <property type="entry name" value="4,5-DOPA DIOXYGENASE EXTRADIOL-LIKE PROTEIN"/>
    <property type="match status" value="1"/>
</dbReference>
<accession>A0A816GFM1</accession>
<evidence type="ECO:0000256" key="2">
    <source>
        <dbReference type="ARBA" id="ARBA00007581"/>
    </source>
</evidence>
<dbReference type="GO" id="GO:0016702">
    <property type="term" value="F:oxidoreductase activity, acting on single donors with incorporation of molecular oxygen, incorporation of two atoms of oxygen"/>
    <property type="evidence" value="ECO:0007669"/>
    <property type="project" value="UniProtKB-ARBA"/>
</dbReference>
<protein>
    <recommendedName>
        <fullName evidence="6">Extradiol ring-cleavage dioxygenase class III enzyme subunit B domain-containing protein</fullName>
    </recommendedName>
</protein>
<dbReference type="EMBL" id="CAJNOR010013686">
    <property type="protein sequence ID" value="CAF1674654.1"/>
    <property type="molecule type" value="Genomic_DNA"/>
</dbReference>
<proteinExistence type="inferred from homology"/>
<evidence type="ECO:0000256" key="3">
    <source>
        <dbReference type="ARBA" id="ARBA00022723"/>
    </source>
</evidence>
<dbReference type="OrthoDB" id="7396853at2759"/>
<keyword evidence="9" id="KW-1185">Reference proteome</keyword>
<evidence type="ECO:0000313" key="7">
    <source>
        <dbReference type="EMBL" id="CAF1518631.1"/>
    </source>
</evidence>
<evidence type="ECO:0000256" key="4">
    <source>
        <dbReference type="ARBA" id="ARBA00022833"/>
    </source>
</evidence>
<sequence>MSQTDLPVIYVTHGAGPMMFLDSPAIPVFGEVGRRSPAAQWYSQLSKQLALPTVPKAILVVTAHWETANSVHISAKEKYTELLYDYYGFPPEAYEIQYNPPGDVNLSKRIKSLLDQAGISAKLDDKRNFDHGVFIPLKLIYPDANIPVVAISVLKSLSPTEHLAIGRALAPLRKEGVFIIGSGSSVHGFEVNAKQSHAFMTELKKVLIEDNPQDREKALMNWDKVLPFARINHPREEHLIPLHVIVGAAGSDRGQLLNPNVTEAQASFKFGI</sequence>
<gene>
    <name evidence="7" type="ORF">EDS130_LOCUS43724</name>
    <name evidence="8" type="ORF">XAT740_LOCUS59349</name>
</gene>
<dbReference type="CDD" id="cd07363">
    <property type="entry name" value="45_DOPA_Dioxygenase"/>
    <property type="match status" value="1"/>
</dbReference>
<evidence type="ECO:0000256" key="5">
    <source>
        <dbReference type="ARBA" id="ARBA00023002"/>
    </source>
</evidence>
<dbReference type="InterPro" id="IPR014436">
    <property type="entry name" value="Extradiol_dOase_DODA"/>
</dbReference>
<keyword evidence="5" id="KW-0560">Oxidoreductase</keyword>
<organism evidence="8 9">
    <name type="scientific">Adineta ricciae</name>
    <name type="common">Rotifer</name>
    <dbReference type="NCBI Taxonomy" id="249248"/>
    <lineage>
        <taxon>Eukaryota</taxon>
        <taxon>Metazoa</taxon>
        <taxon>Spiralia</taxon>
        <taxon>Gnathifera</taxon>
        <taxon>Rotifera</taxon>
        <taxon>Eurotatoria</taxon>
        <taxon>Bdelloidea</taxon>
        <taxon>Adinetida</taxon>
        <taxon>Adinetidae</taxon>
        <taxon>Adineta</taxon>
    </lineage>
</organism>
<dbReference type="Proteomes" id="UP000663828">
    <property type="component" value="Unassembled WGS sequence"/>
</dbReference>
<dbReference type="Proteomes" id="UP000663852">
    <property type="component" value="Unassembled WGS sequence"/>
</dbReference>
<keyword evidence="3" id="KW-0479">Metal-binding</keyword>
<dbReference type="GO" id="GO:0008198">
    <property type="term" value="F:ferrous iron binding"/>
    <property type="evidence" value="ECO:0007669"/>
    <property type="project" value="InterPro"/>
</dbReference>
<evidence type="ECO:0000313" key="8">
    <source>
        <dbReference type="EMBL" id="CAF1674654.1"/>
    </source>
</evidence>
<name>A0A816GFM1_ADIRI</name>
<dbReference type="Pfam" id="PF02900">
    <property type="entry name" value="LigB"/>
    <property type="match status" value="1"/>
</dbReference>
<comment type="similarity">
    <text evidence="2">Belongs to the DODA-type extradiol aromatic ring-opening dioxygenase family.</text>
</comment>
<feature type="domain" description="Extradiol ring-cleavage dioxygenase class III enzyme subunit B" evidence="6">
    <location>
        <begin position="35"/>
        <end position="261"/>
    </location>
</feature>
<dbReference type="InterPro" id="IPR004183">
    <property type="entry name" value="Xdiol_dOase_suB"/>
</dbReference>
<evidence type="ECO:0000313" key="9">
    <source>
        <dbReference type="Proteomes" id="UP000663828"/>
    </source>
</evidence>
<dbReference type="PANTHER" id="PTHR30096">
    <property type="entry name" value="4,5-DOPA DIOXYGENASE EXTRADIOL-LIKE PROTEIN"/>
    <property type="match status" value="1"/>
</dbReference>
<reference evidence="8" key="1">
    <citation type="submission" date="2021-02" db="EMBL/GenBank/DDBJ databases">
        <authorList>
            <person name="Nowell W R."/>
        </authorList>
    </citation>
    <scope>NUCLEOTIDE SEQUENCE</scope>
</reference>
<dbReference type="SUPFAM" id="SSF53213">
    <property type="entry name" value="LigB-like"/>
    <property type="match status" value="1"/>
</dbReference>
<evidence type="ECO:0000259" key="6">
    <source>
        <dbReference type="Pfam" id="PF02900"/>
    </source>
</evidence>
<dbReference type="EMBL" id="CAJNOJ010000751">
    <property type="protein sequence ID" value="CAF1518631.1"/>
    <property type="molecule type" value="Genomic_DNA"/>
</dbReference>
<dbReference type="GO" id="GO:0008270">
    <property type="term" value="F:zinc ion binding"/>
    <property type="evidence" value="ECO:0007669"/>
    <property type="project" value="InterPro"/>
</dbReference>
<dbReference type="AlphaFoldDB" id="A0A816GFM1"/>
<keyword evidence="4" id="KW-0862">Zinc</keyword>
<comment type="caution">
    <text evidence="8">The sequence shown here is derived from an EMBL/GenBank/DDBJ whole genome shotgun (WGS) entry which is preliminary data.</text>
</comment>
<dbReference type="PIRSF" id="PIRSF006157">
    <property type="entry name" value="Doxgns_DODA"/>
    <property type="match status" value="1"/>
</dbReference>
<comment type="cofactor">
    <cofactor evidence="1">
        <name>Zn(2+)</name>
        <dbReference type="ChEBI" id="CHEBI:29105"/>
    </cofactor>
</comment>
<evidence type="ECO:0000256" key="1">
    <source>
        <dbReference type="ARBA" id="ARBA00001947"/>
    </source>
</evidence>